<evidence type="ECO:0000256" key="2">
    <source>
        <dbReference type="ARBA" id="ARBA00022617"/>
    </source>
</evidence>
<feature type="binding site" description="covalent" evidence="8">
    <location>
        <position position="91"/>
    </location>
    <ligand>
        <name>heme c</name>
        <dbReference type="ChEBI" id="CHEBI:61717"/>
        <label>1</label>
    </ligand>
</feature>
<evidence type="ECO:0000256" key="9">
    <source>
        <dbReference type="PIRSR" id="PIRSR000294-2"/>
    </source>
</evidence>
<feature type="binding site" description="covalent" evidence="8">
    <location>
        <position position="234"/>
    </location>
    <ligand>
        <name>heme c</name>
        <dbReference type="ChEBI" id="CHEBI:61717"/>
        <label>2</label>
    </ligand>
</feature>
<comment type="cofactor">
    <cofactor evidence="8">
        <name>heme</name>
        <dbReference type="ChEBI" id="CHEBI:30413"/>
    </cofactor>
    <text evidence="8">Binds 2 heme groups.</text>
</comment>
<keyword evidence="2 8" id="KW-0349">Heme</keyword>
<dbReference type="OrthoDB" id="9772811at2"/>
<dbReference type="AlphaFoldDB" id="D8P9D6"/>
<dbReference type="EMBL" id="FP929003">
    <property type="protein sequence ID" value="CBK39845.1"/>
    <property type="molecule type" value="Genomic_DNA"/>
</dbReference>
<organism evidence="11 12">
    <name type="scientific">Nitrospira defluvii</name>
    <dbReference type="NCBI Taxonomy" id="330214"/>
    <lineage>
        <taxon>Bacteria</taxon>
        <taxon>Pseudomonadati</taxon>
        <taxon>Nitrospirota</taxon>
        <taxon>Nitrospiria</taxon>
        <taxon>Nitrospirales</taxon>
        <taxon>Nitrospiraceae</taxon>
        <taxon>Nitrospira</taxon>
    </lineage>
</organism>
<dbReference type="PIRSF" id="PIRSF000294">
    <property type="entry name" value="Cytochrome-c_peroxidase"/>
    <property type="match status" value="1"/>
</dbReference>
<keyword evidence="11" id="KW-0575">Peroxidase</keyword>
<feature type="domain" description="Cytochrome c" evidence="10">
    <location>
        <begin position="219"/>
        <end position="342"/>
    </location>
</feature>
<dbReference type="eggNOG" id="COG1858">
    <property type="taxonomic scope" value="Bacteria"/>
</dbReference>
<feature type="binding site" description="axial binding residue" evidence="9">
    <location>
        <position position="92"/>
    </location>
    <ligand>
        <name>heme c</name>
        <dbReference type="ChEBI" id="CHEBI:61717"/>
        <label>1</label>
    </ligand>
    <ligandPart>
        <name>Fe</name>
        <dbReference type="ChEBI" id="CHEBI:18248"/>
    </ligandPart>
</feature>
<protein>
    <submittedName>
        <fullName evidence="11">Cytochrome c551 peroxidase</fullName>
        <ecNumber evidence="11">1.11.1.5</ecNumber>
    </submittedName>
</protein>
<evidence type="ECO:0000256" key="8">
    <source>
        <dbReference type="PIRSR" id="PIRSR000294-1"/>
    </source>
</evidence>
<dbReference type="PANTHER" id="PTHR30600:SF10">
    <property type="entry name" value="BLL6722 PROTEIN"/>
    <property type="match status" value="1"/>
</dbReference>
<reference evidence="11 12" key="1">
    <citation type="journal article" date="2010" name="Proc. Natl. Acad. Sci. U.S.A.">
        <title>A Nitrospira metagenome illuminates the physiology and evolution of globally important nitrite-oxidizing bacteria.</title>
        <authorList>
            <person name="Lucker S."/>
            <person name="Wagner M."/>
            <person name="Maixner F."/>
            <person name="Pelletier E."/>
            <person name="Koch H."/>
            <person name="Vacherie B."/>
            <person name="Rattei T."/>
            <person name="Sinninghe Damste J."/>
            <person name="Spieck E."/>
            <person name="Le Paslier D."/>
            <person name="Daims H."/>
        </authorList>
    </citation>
    <scope>NUCLEOTIDE SEQUENCE [LARGE SCALE GENOMIC DNA]</scope>
</reference>
<dbReference type="GO" id="GO:0042597">
    <property type="term" value="C:periplasmic space"/>
    <property type="evidence" value="ECO:0007669"/>
    <property type="project" value="UniProtKB-SubCell"/>
</dbReference>
<proteinExistence type="predicted"/>
<evidence type="ECO:0000313" key="12">
    <source>
        <dbReference type="Proteomes" id="UP000001660"/>
    </source>
</evidence>
<keyword evidence="4" id="KW-0732">Signal</keyword>
<evidence type="ECO:0000256" key="3">
    <source>
        <dbReference type="ARBA" id="ARBA00022723"/>
    </source>
</evidence>
<keyword evidence="12" id="KW-1185">Reference proteome</keyword>
<evidence type="ECO:0000313" key="11">
    <source>
        <dbReference type="EMBL" id="CBK39845.1"/>
    </source>
</evidence>
<evidence type="ECO:0000256" key="5">
    <source>
        <dbReference type="ARBA" id="ARBA00022764"/>
    </source>
</evidence>
<dbReference type="GO" id="GO:0009055">
    <property type="term" value="F:electron transfer activity"/>
    <property type="evidence" value="ECO:0007669"/>
    <property type="project" value="InterPro"/>
</dbReference>
<dbReference type="Proteomes" id="UP000001660">
    <property type="component" value="Chromosome"/>
</dbReference>
<dbReference type="InterPro" id="IPR036909">
    <property type="entry name" value="Cyt_c-like_dom_sf"/>
</dbReference>
<keyword evidence="6 11" id="KW-0560">Oxidoreductase</keyword>
<sequence length="357" mass="38964">MGKMRIKWVVGTVVVATVGAIGLAATRVMGEPSVGQPGAVPAAQEVPLGLEDPGGYIPADNPQTARKIELGRWLFFDKRLSKNGTVACATCHMPGLAFTDGQPVSTGIYRLQGGRSAPTAINRVYSKAQFWDGRADTLEDQSVGPFVSPVEHGFLDHNELVGKIKSIEGYRALFQEVFGREVTVGDVGRAIAGFQRTLLSGNSPVDRFDMGGEEQALSDSAKRGLELFRGKARCTRCHSGFNFSDEKFHNLGIGWDTNTVDLGRYMVTKNAEDIGAFKTPTLREIARTAPYMHDGRFATLEDVVRFYNQGGIKNPHLDNTVIPLELTEPEQQDLVAFLRSLNGEGWQHVAAPVEFPK</sequence>
<keyword evidence="3 9" id="KW-0479">Metal-binding</keyword>
<evidence type="ECO:0000259" key="10">
    <source>
        <dbReference type="PROSITE" id="PS51007"/>
    </source>
</evidence>
<dbReference type="Pfam" id="PF03150">
    <property type="entry name" value="CCP_MauG"/>
    <property type="match status" value="1"/>
</dbReference>
<keyword evidence="7 9" id="KW-0408">Iron</keyword>
<dbReference type="Gene3D" id="1.10.760.10">
    <property type="entry name" value="Cytochrome c-like domain"/>
    <property type="match status" value="2"/>
</dbReference>
<accession>D8P9D6</accession>
<feature type="binding site" description="covalent" evidence="8">
    <location>
        <position position="88"/>
    </location>
    <ligand>
        <name>heme c</name>
        <dbReference type="ChEBI" id="CHEBI:61717"/>
        <label>1</label>
    </ligand>
</feature>
<dbReference type="STRING" id="330214.NIDE0057"/>
<dbReference type="KEGG" id="nde:NIDE0057"/>
<dbReference type="InterPro" id="IPR051395">
    <property type="entry name" value="Cytochrome_c_Peroxidase/MauG"/>
</dbReference>
<dbReference type="GO" id="GO:0020037">
    <property type="term" value="F:heme binding"/>
    <property type="evidence" value="ECO:0007669"/>
    <property type="project" value="InterPro"/>
</dbReference>
<dbReference type="HOGENOM" id="CLU_034652_3_1_0"/>
<dbReference type="GO" id="GO:0004130">
    <property type="term" value="F:cytochrome-c peroxidase activity"/>
    <property type="evidence" value="ECO:0007669"/>
    <property type="project" value="UniProtKB-EC"/>
</dbReference>
<feature type="binding site" description="covalent" evidence="8">
    <location>
        <position position="237"/>
    </location>
    <ligand>
        <name>heme c</name>
        <dbReference type="ChEBI" id="CHEBI:61717"/>
        <label>2</label>
    </ligand>
</feature>
<evidence type="ECO:0000256" key="1">
    <source>
        <dbReference type="ARBA" id="ARBA00004418"/>
    </source>
</evidence>
<dbReference type="InterPro" id="IPR009056">
    <property type="entry name" value="Cyt_c-like_dom"/>
</dbReference>
<feature type="binding site" description="axial binding residue" evidence="9">
    <location>
        <position position="238"/>
    </location>
    <ligand>
        <name>heme c</name>
        <dbReference type="ChEBI" id="CHEBI:61717"/>
        <label>2</label>
    </ligand>
    <ligandPart>
        <name>Fe</name>
        <dbReference type="ChEBI" id="CHEBI:18248"/>
    </ligandPart>
</feature>
<evidence type="ECO:0000256" key="6">
    <source>
        <dbReference type="ARBA" id="ARBA00023002"/>
    </source>
</evidence>
<dbReference type="PANTHER" id="PTHR30600">
    <property type="entry name" value="CYTOCHROME C PEROXIDASE-RELATED"/>
    <property type="match status" value="1"/>
</dbReference>
<dbReference type="EC" id="1.11.1.5" evidence="11"/>
<gene>
    <name evidence="11" type="primary">ccpA</name>
    <name evidence="11" type="ORF">NIDE0057</name>
</gene>
<dbReference type="GO" id="GO:0046872">
    <property type="term" value="F:metal ion binding"/>
    <property type="evidence" value="ECO:0007669"/>
    <property type="project" value="UniProtKB-KW"/>
</dbReference>
<dbReference type="InterPro" id="IPR026259">
    <property type="entry name" value="MauG/Cytc_peroxidase"/>
</dbReference>
<evidence type="ECO:0000256" key="4">
    <source>
        <dbReference type="ARBA" id="ARBA00022729"/>
    </source>
</evidence>
<comment type="subcellular location">
    <subcellularLocation>
        <location evidence="1">Periplasm</location>
    </subcellularLocation>
</comment>
<dbReference type="InterPro" id="IPR004852">
    <property type="entry name" value="Di-haem_cyt_c_peroxidsae"/>
</dbReference>
<evidence type="ECO:0000256" key="7">
    <source>
        <dbReference type="ARBA" id="ARBA00023004"/>
    </source>
</evidence>
<keyword evidence="5" id="KW-0574">Periplasm</keyword>
<dbReference type="PROSITE" id="PS51007">
    <property type="entry name" value="CYTC"/>
    <property type="match status" value="1"/>
</dbReference>
<comment type="PTM">
    <text evidence="8">Binds 2 heme groups per subunit.</text>
</comment>
<dbReference type="SUPFAM" id="SSF46626">
    <property type="entry name" value="Cytochrome c"/>
    <property type="match status" value="2"/>
</dbReference>
<name>D8P9D6_9BACT</name>